<dbReference type="Proteomes" id="UP000821845">
    <property type="component" value="Chromosome 2"/>
</dbReference>
<dbReference type="EMBL" id="CM023482">
    <property type="protein sequence ID" value="KAH6937536.1"/>
    <property type="molecule type" value="Genomic_DNA"/>
</dbReference>
<reference evidence="1" key="1">
    <citation type="submission" date="2020-05" db="EMBL/GenBank/DDBJ databases">
        <title>Large-scale comparative analyses of tick genomes elucidate their genetic diversity and vector capacities.</title>
        <authorList>
            <person name="Jia N."/>
            <person name="Wang J."/>
            <person name="Shi W."/>
            <person name="Du L."/>
            <person name="Sun Y."/>
            <person name="Zhan W."/>
            <person name="Jiang J."/>
            <person name="Wang Q."/>
            <person name="Zhang B."/>
            <person name="Ji P."/>
            <person name="Sakyi L.B."/>
            <person name="Cui X."/>
            <person name="Yuan T."/>
            <person name="Jiang B."/>
            <person name="Yang W."/>
            <person name="Lam T.T.-Y."/>
            <person name="Chang Q."/>
            <person name="Ding S."/>
            <person name="Wang X."/>
            <person name="Zhu J."/>
            <person name="Ruan X."/>
            <person name="Zhao L."/>
            <person name="Wei J."/>
            <person name="Que T."/>
            <person name="Du C."/>
            <person name="Cheng J."/>
            <person name="Dai P."/>
            <person name="Han X."/>
            <person name="Huang E."/>
            <person name="Gao Y."/>
            <person name="Liu J."/>
            <person name="Shao H."/>
            <person name="Ye R."/>
            <person name="Li L."/>
            <person name="Wei W."/>
            <person name="Wang X."/>
            <person name="Wang C."/>
            <person name="Yang T."/>
            <person name="Huo Q."/>
            <person name="Li W."/>
            <person name="Guo W."/>
            <person name="Chen H."/>
            <person name="Zhou L."/>
            <person name="Ni X."/>
            <person name="Tian J."/>
            <person name="Zhou Y."/>
            <person name="Sheng Y."/>
            <person name="Liu T."/>
            <person name="Pan Y."/>
            <person name="Xia L."/>
            <person name="Li J."/>
            <person name="Zhao F."/>
            <person name="Cao W."/>
        </authorList>
    </citation>
    <scope>NUCLEOTIDE SEQUENCE</scope>
    <source>
        <strain evidence="1">Hyas-2018</strain>
    </source>
</reference>
<gene>
    <name evidence="1" type="ORF">HPB50_001639</name>
</gene>
<organism evidence="1 2">
    <name type="scientific">Hyalomma asiaticum</name>
    <name type="common">Tick</name>
    <dbReference type="NCBI Taxonomy" id="266040"/>
    <lineage>
        <taxon>Eukaryota</taxon>
        <taxon>Metazoa</taxon>
        <taxon>Ecdysozoa</taxon>
        <taxon>Arthropoda</taxon>
        <taxon>Chelicerata</taxon>
        <taxon>Arachnida</taxon>
        <taxon>Acari</taxon>
        <taxon>Parasitiformes</taxon>
        <taxon>Ixodida</taxon>
        <taxon>Ixodoidea</taxon>
        <taxon>Ixodidae</taxon>
        <taxon>Hyalomminae</taxon>
        <taxon>Hyalomma</taxon>
    </lineage>
</organism>
<sequence length="216" mass="22529">MGTSSSLNAKNQAGKRSDADYGLVLEAHVIRRSPPGDRVARARATLWGAIQSAVQRGQASTLALSPLGGDSFCPPLVVRTGSAHGPAAVGDPPVPAAGQRSLRLADASLCPVSSLGKGPTTLGQAERAQHNAAAARNCASSHAALPLVAATMVPRETAVPVCIALSSCSNWHRFCRRPPLLRYACPTWTLEVACAVREPRVLRAVDTKSEVLLVIC</sequence>
<evidence type="ECO:0000313" key="1">
    <source>
        <dbReference type="EMBL" id="KAH6937536.1"/>
    </source>
</evidence>
<comment type="caution">
    <text evidence="1">The sequence shown here is derived from an EMBL/GenBank/DDBJ whole genome shotgun (WGS) entry which is preliminary data.</text>
</comment>
<protein>
    <submittedName>
        <fullName evidence="1">Uncharacterized protein</fullName>
    </submittedName>
</protein>
<accession>A0ACB7SUA5</accession>
<keyword evidence="2" id="KW-1185">Reference proteome</keyword>
<evidence type="ECO:0000313" key="2">
    <source>
        <dbReference type="Proteomes" id="UP000821845"/>
    </source>
</evidence>
<name>A0ACB7SUA5_HYAAI</name>
<proteinExistence type="predicted"/>